<dbReference type="AlphaFoldDB" id="A0A8H3G8W6"/>
<evidence type="ECO:0000313" key="1">
    <source>
        <dbReference type="EMBL" id="CAF9938296.1"/>
    </source>
</evidence>
<protein>
    <submittedName>
        <fullName evidence="1">Uncharacterized protein</fullName>
    </submittedName>
</protein>
<dbReference type="EMBL" id="CAJPDR010000506">
    <property type="protein sequence ID" value="CAF9938296.1"/>
    <property type="molecule type" value="Genomic_DNA"/>
</dbReference>
<reference evidence="1" key="1">
    <citation type="submission" date="2021-03" db="EMBL/GenBank/DDBJ databases">
        <authorList>
            <person name="Tagirdzhanova G."/>
        </authorList>
    </citation>
    <scope>NUCLEOTIDE SEQUENCE</scope>
</reference>
<sequence length="119" mass="14178">MASCMAIRHDAVQKFHDIFPRSIETVKLTDPRQRHRYGVECTYGRGNAEEFFADLHQLKNHGSLYRFATFFYYYYCRRPDAYVWDKTLPSLVSNGVRYREGCTLHNMISCRRDKRLELA</sequence>
<evidence type="ECO:0000313" key="2">
    <source>
        <dbReference type="Proteomes" id="UP000664203"/>
    </source>
</evidence>
<accession>A0A8H3G8W6</accession>
<name>A0A8H3G8W6_9LECA</name>
<gene>
    <name evidence="1" type="ORF">ALECFALPRED_007598</name>
</gene>
<keyword evidence="2" id="KW-1185">Reference proteome</keyword>
<comment type="caution">
    <text evidence="1">The sequence shown here is derived from an EMBL/GenBank/DDBJ whole genome shotgun (WGS) entry which is preliminary data.</text>
</comment>
<proteinExistence type="predicted"/>
<dbReference type="Proteomes" id="UP000664203">
    <property type="component" value="Unassembled WGS sequence"/>
</dbReference>
<organism evidence="1 2">
    <name type="scientific">Alectoria fallacina</name>
    <dbReference type="NCBI Taxonomy" id="1903189"/>
    <lineage>
        <taxon>Eukaryota</taxon>
        <taxon>Fungi</taxon>
        <taxon>Dikarya</taxon>
        <taxon>Ascomycota</taxon>
        <taxon>Pezizomycotina</taxon>
        <taxon>Lecanoromycetes</taxon>
        <taxon>OSLEUM clade</taxon>
        <taxon>Lecanoromycetidae</taxon>
        <taxon>Lecanorales</taxon>
        <taxon>Lecanorineae</taxon>
        <taxon>Parmeliaceae</taxon>
        <taxon>Alectoria</taxon>
    </lineage>
</organism>